<dbReference type="RefSeq" id="WP_039229031.1">
    <property type="nucleotide sequence ID" value="NZ_JENX01000059.1"/>
</dbReference>
<gene>
    <name evidence="2" type="ORF">Z960_08615</name>
</gene>
<dbReference type="InterPro" id="IPR018633">
    <property type="entry name" value="DUF2357"/>
</dbReference>
<feature type="domain" description="DUF2357" evidence="1">
    <location>
        <begin position="3"/>
        <end position="176"/>
    </location>
</feature>
<accession>A0ABR4TEF4</accession>
<proteinExistence type="predicted"/>
<name>A0ABR4TEF4_CLOHA</name>
<sequence length="301" mass="36043">MGAGSFKIKVKSKDGKFEHLSPNINVLPSAISVENYEQMLKELLFIRDDLVINKDSKIKINTIEKNNLDEINKILDKLYIYLNRINNNPKVDLVKICERKSDNSIKKMCSRTLKEKILKPYYNKFTVPVYKESLDTYENQVIKYSLYTLENKINFYKKNYLKLQKNEYEEEKNHIQQIYKIYDFDKMNLNNFNIIDEEKIGFMESIKNKTKELENRQKDIKLQEKKWEECSLKIKKLLDIDFIKKVSLKKVNFKSSQIVANDKNYLMVWKNLKKLKESNLIYDSLGENFILVRDTQNIYEY</sequence>
<protein>
    <recommendedName>
        <fullName evidence="1">DUF2357 domain-containing protein</fullName>
    </recommendedName>
</protein>
<evidence type="ECO:0000313" key="3">
    <source>
        <dbReference type="Proteomes" id="UP000027937"/>
    </source>
</evidence>
<evidence type="ECO:0000259" key="1">
    <source>
        <dbReference type="Pfam" id="PF09823"/>
    </source>
</evidence>
<dbReference type="Proteomes" id="UP000027937">
    <property type="component" value="Unassembled WGS sequence"/>
</dbReference>
<dbReference type="EMBL" id="JENX01000059">
    <property type="protein sequence ID" value="KEI16728.1"/>
    <property type="molecule type" value="Genomic_DNA"/>
</dbReference>
<keyword evidence="3" id="KW-1185">Reference proteome</keyword>
<organism evidence="2 3">
    <name type="scientific">Clostridium haemolyticum NCTC 9693</name>
    <dbReference type="NCBI Taxonomy" id="1443114"/>
    <lineage>
        <taxon>Bacteria</taxon>
        <taxon>Bacillati</taxon>
        <taxon>Bacillota</taxon>
        <taxon>Clostridia</taxon>
        <taxon>Eubacteriales</taxon>
        <taxon>Clostridiaceae</taxon>
        <taxon>Clostridium</taxon>
    </lineage>
</organism>
<comment type="caution">
    <text evidence="2">The sequence shown here is derived from an EMBL/GenBank/DDBJ whole genome shotgun (WGS) entry which is preliminary data.</text>
</comment>
<evidence type="ECO:0000313" key="2">
    <source>
        <dbReference type="EMBL" id="KEI16728.1"/>
    </source>
</evidence>
<reference evidence="2 3" key="1">
    <citation type="submission" date="2014-02" db="EMBL/GenBank/DDBJ databases">
        <title>Plasmidome dynamics in the species complex Clostridium novyi sensu lato converts strains of independent lineages into distinctly different pathogens.</title>
        <authorList>
            <person name="Skarin H."/>
            <person name="Segerman B."/>
        </authorList>
    </citation>
    <scope>NUCLEOTIDE SEQUENCE [LARGE SCALE GENOMIC DNA]</scope>
    <source>
        <strain evidence="2 3">NCTC 9693</strain>
    </source>
</reference>
<dbReference type="Pfam" id="PF09823">
    <property type="entry name" value="DUF2357"/>
    <property type="match status" value="1"/>
</dbReference>